<dbReference type="InterPro" id="IPR017871">
    <property type="entry name" value="ABC_transporter-like_CS"/>
</dbReference>
<comment type="caution">
    <text evidence="7">The sequence shown here is derived from an EMBL/GenBank/DDBJ whole genome shotgun (WGS) entry which is preliminary data.</text>
</comment>
<protein>
    <submittedName>
        <fullName evidence="7">ABC transporter ATP-binding protein</fullName>
    </submittedName>
</protein>
<comment type="similarity">
    <text evidence="1">Belongs to the ABC transporter superfamily.</text>
</comment>
<reference evidence="7" key="1">
    <citation type="submission" date="2021-01" db="EMBL/GenBank/DDBJ databases">
        <title>Whole genome shotgun sequence of Acrocarpospora phusangensis NBRC 108782.</title>
        <authorList>
            <person name="Komaki H."/>
            <person name="Tamura T."/>
        </authorList>
    </citation>
    <scope>NUCLEOTIDE SEQUENCE</scope>
    <source>
        <strain evidence="7">NBRC 108782</strain>
    </source>
</reference>
<evidence type="ECO:0000256" key="1">
    <source>
        <dbReference type="ARBA" id="ARBA00005417"/>
    </source>
</evidence>
<dbReference type="Gene3D" id="3.40.50.300">
    <property type="entry name" value="P-loop containing nucleotide triphosphate hydrolases"/>
    <property type="match status" value="1"/>
</dbReference>
<dbReference type="PROSITE" id="PS00211">
    <property type="entry name" value="ABC_TRANSPORTER_1"/>
    <property type="match status" value="1"/>
</dbReference>
<evidence type="ECO:0000259" key="6">
    <source>
        <dbReference type="PROSITE" id="PS50893"/>
    </source>
</evidence>
<keyword evidence="4 7" id="KW-0067">ATP-binding</keyword>
<dbReference type="FunFam" id="3.40.50.300:FF:000016">
    <property type="entry name" value="Oligopeptide ABC transporter ATP-binding component"/>
    <property type="match status" value="1"/>
</dbReference>
<dbReference type="InterPro" id="IPR003439">
    <property type="entry name" value="ABC_transporter-like_ATP-bd"/>
</dbReference>
<dbReference type="SUPFAM" id="SSF52540">
    <property type="entry name" value="P-loop containing nucleoside triphosphate hydrolases"/>
    <property type="match status" value="1"/>
</dbReference>
<dbReference type="Pfam" id="PF08352">
    <property type="entry name" value="oligo_HPY"/>
    <property type="match status" value="1"/>
</dbReference>
<dbReference type="Proteomes" id="UP000640052">
    <property type="component" value="Unassembled WGS sequence"/>
</dbReference>
<gene>
    <name evidence="7" type="ORF">Aph01nite_28270</name>
</gene>
<evidence type="ECO:0000256" key="3">
    <source>
        <dbReference type="ARBA" id="ARBA00022741"/>
    </source>
</evidence>
<dbReference type="PANTHER" id="PTHR43776">
    <property type="entry name" value="TRANSPORT ATP-BINDING PROTEIN"/>
    <property type="match status" value="1"/>
</dbReference>
<evidence type="ECO:0000313" key="8">
    <source>
        <dbReference type="Proteomes" id="UP000640052"/>
    </source>
</evidence>
<dbReference type="SMART" id="SM00382">
    <property type="entry name" value="AAA"/>
    <property type="match status" value="1"/>
</dbReference>
<dbReference type="AlphaFoldDB" id="A0A919Q8Z0"/>
<keyword evidence="3" id="KW-0547">Nucleotide-binding</keyword>
<keyword evidence="2" id="KW-0813">Transport</keyword>
<dbReference type="PANTHER" id="PTHR43776:SF7">
    <property type="entry name" value="D,D-DIPEPTIDE TRANSPORT ATP-BINDING PROTEIN DDPF-RELATED"/>
    <property type="match status" value="1"/>
</dbReference>
<evidence type="ECO:0000256" key="2">
    <source>
        <dbReference type="ARBA" id="ARBA00022448"/>
    </source>
</evidence>
<dbReference type="InterPro" id="IPR003593">
    <property type="entry name" value="AAA+_ATPase"/>
</dbReference>
<dbReference type="EMBL" id="BOOA01000019">
    <property type="protein sequence ID" value="GIH24517.1"/>
    <property type="molecule type" value="Genomic_DNA"/>
</dbReference>
<proteinExistence type="inferred from homology"/>
<keyword evidence="8" id="KW-1185">Reference proteome</keyword>
<feature type="region of interest" description="Disordered" evidence="5">
    <location>
        <begin position="325"/>
        <end position="349"/>
    </location>
</feature>
<dbReference type="PROSITE" id="PS50893">
    <property type="entry name" value="ABC_TRANSPORTER_2"/>
    <property type="match status" value="1"/>
</dbReference>
<evidence type="ECO:0000256" key="5">
    <source>
        <dbReference type="SAM" id="MobiDB-lite"/>
    </source>
</evidence>
<name>A0A919Q8Z0_9ACTN</name>
<dbReference type="NCBIfam" id="TIGR01727">
    <property type="entry name" value="oligo_HPY"/>
    <property type="match status" value="1"/>
</dbReference>
<dbReference type="CDD" id="cd03257">
    <property type="entry name" value="ABC_NikE_OppD_transporters"/>
    <property type="match status" value="1"/>
</dbReference>
<dbReference type="GO" id="GO:0055085">
    <property type="term" value="P:transmembrane transport"/>
    <property type="evidence" value="ECO:0007669"/>
    <property type="project" value="UniProtKB-ARBA"/>
</dbReference>
<dbReference type="GO" id="GO:0016887">
    <property type="term" value="F:ATP hydrolysis activity"/>
    <property type="evidence" value="ECO:0007669"/>
    <property type="project" value="InterPro"/>
</dbReference>
<dbReference type="GO" id="GO:0015833">
    <property type="term" value="P:peptide transport"/>
    <property type="evidence" value="ECO:0007669"/>
    <property type="project" value="InterPro"/>
</dbReference>
<dbReference type="InterPro" id="IPR050319">
    <property type="entry name" value="ABC_transp_ATP-bind"/>
</dbReference>
<evidence type="ECO:0000256" key="4">
    <source>
        <dbReference type="ARBA" id="ARBA00022840"/>
    </source>
</evidence>
<dbReference type="Pfam" id="PF00005">
    <property type="entry name" value="ABC_tran"/>
    <property type="match status" value="1"/>
</dbReference>
<evidence type="ECO:0000313" key="7">
    <source>
        <dbReference type="EMBL" id="GIH24517.1"/>
    </source>
</evidence>
<dbReference type="GO" id="GO:0005524">
    <property type="term" value="F:ATP binding"/>
    <property type="evidence" value="ECO:0007669"/>
    <property type="project" value="UniProtKB-KW"/>
</dbReference>
<sequence>MTPLLNVSDVRKYFPIRKGVFLRREVGRVHAVDGVSLQVRAGETLGIVGESGCGKSTLARCVTGLYPVTSGSIEFDGAPIGGKGFRRDVQMIFQDPYGSLNPRRRVGSIIADPLVIHRIGNAAERRRRVQELMELVGLNPEHFNRFPAEFSGGQRQRIGIARALASRPRLVVCDEPVSALDVSIQAQVINLLKDLQAELGLTYVFIAHDLSVVRYVSDRVAVMYLGRIVEIAPGEDLYKTPRHPYTNALLSAASVADPDLSARRERIVLTGDVPSPITPPSGCRFHPRCPKAQARCVREDPLLLPGGDHSAACHFPVVPGERLGAEHAGIPQESTEPGLGRTEPDRGGE</sequence>
<accession>A0A919Q8Z0</accession>
<dbReference type="InterPro" id="IPR027417">
    <property type="entry name" value="P-loop_NTPase"/>
</dbReference>
<dbReference type="RefSeq" id="WP_204041321.1">
    <property type="nucleotide sequence ID" value="NZ_BOOA01000019.1"/>
</dbReference>
<feature type="domain" description="ABC transporter" evidence="6">
    <location>
        <begin position="5"/>
        <end position="250"/>
    </location>
</feature>
<dbReference type="InterPro" id="IPR013563">
    <property type="entry name" value="Oligopep_ABC_C"/>
</dbReference>
<organism evidence="7 8">
    <name type="scientific">Acrocarpospora phusangensis</name>
    <dbReference type="NCBI Taxonomy" id="1070424"/>
    <lineage>
        <taxon>Bacteria</taxon>
        <taxon>Bacillati</taxon>
        <taxon>Actinomycetota</taxon>
        <taxon>Actinomycetes</taxon>
        <taxon>Streptosporangiales</taxon>
        <taxon>Streptosporangiaceae</taxon>
        <taxon>Acrocarpospora</taxon>
    </lineage>
</organism>